<protein>
    <recommendedName>
        <fullName evidence="4">F-box domain-containing protein</fullName>
    </recommendedName>
</protein>
<dbReference type="EMBL" id="JADBGQ010000010">
    <property type="protein sequence ID" value="KAG5375950.1"/>
    <property type="molecule type" value="Genomic_DNA"/>
</dbReference>
<evidence type="ECO:0008006" key="4">
    <source>
        <dbReference type="Google" id="ProtNLM"/>
    </source>
</evidence>
<sequence length="70" mass="8344">MHFMIEDFPQSILEVFRSLLPKVTLENFSEDSWKNFRRLLKDSRKTLGRLCQNISHEVFGKSSEVLCPKW</sequence>
<gene>
    <name evidence="2" type="primary">A10p011260.1_BraROA</name>
    <name evidence="1" type="synonym">A10g502380.1_BraROA</name>
    <name evidence="1" type="ORF">IGI04_040007</name>
    <name evidence="2" type="ORF">IGI04_040546</name>
</gene>
<organism evidence="2 3">
    <name type="scientific">Brassica rapa subsp. trilocularis</name>
    <dbReference type="NCBI Taxonomy" id="1813537"/>
    <lineage>
        <taxon>Eukaryota</taxon>
        <taxon>Viridiplantae</taxon>
        <taxon>Streptophyta</taxon>
        <taxon>Embryophyta</taxon>
        <taxon>Tracheophyta</taxon>
        <taxon>Spermatophyta</taxon>
        <taxon>Magnoliopsida</taxon>
        <taxon>eudicotyledons</taxon>
        <taxon>Gunneridae</taxon>
        <taxon>Pentapetalae</taxon>
        <taxon>rosids</taxon>
        <taxon>malvids</taxon>
        <taxon>Brassicales</taxon>
        <taxon>Brassicaceae</taxon>
        <taxon>Brassiceae</taxon>
        <taxon>Brassica</taxon>
    </lineage>
</organism>
<evidence type="ECO:0000313" key="2">
    <source>
        <dbReference type="EMBL" id="KAG5375950.1"/>
    </source>
</evidence>
<evidence type="ECO:0000313" key="3">
    <source>
        <dbReference type="Proteomes" id="UP000823674"/>
    </source>
</evidence>
<dbReference type="EMBL" id="JADBGQ010000010">
    <property type="protein sequence ID" value="KAG5375411.1"/>
    <property type="molecule type" value="Genomic_DNA"/>
</dbReference>
<name>A0ABQ7KR47_BRACM</name>
<accession>A0ABQ7KR47</accession>
<proteinExistence type="predicted"/>
<comment type="caution">
    <text evidence="2">The sequence shown here is derived from an EMBL/GenBank/DDBJ whole genome shotgun (WGS) entry which is preliminary data.</text>
</comment>
<reference evidence="2 3" key="1">
    <citation type="submission" date="2021-03" db="EMBL/GenBank/DDBJ databases">
        <authorList>
            <person name="King G.J."/>
            <person name="Bancroft I."/>
            <person name="Baten A."/>
            <person name="Bloomfield J."/>
            <person name="Borpatragohain P."/>
            <person name="He Z."/>
            <person name="Irish N."/>
            <person name="Irwin J."/>
            <person name="Liu K."/>
            <person name="Mauleon R.P."/>
            <person name="Moore J."/>
            <person name="Morris R."/>
            <person name="Ostergaard L."/>
            <person name="Wang B."/>
            <person name="Wells R."/>
        </authorList>
    </citation>
    <scope>NUCLEOTIDE SEQUENCE [LARGE SCALE GENOMIC DNA]</scope>
    <source>
        <strain evidence="2">R-o-18</strain>
        <tissue evidence="2">Leaf</tissue>
    </source>
</reference>
<evidence type="ECO:0000313" key="1">
    <source>
        <dbReference type="EMBL" id="KAG5375411.1"/>
    </source>
</evidence>
<keyword evidence="3" id="KW-1185">Reference proteome</keyword>
<dbReference type="Proteomes" id="UP000823674">
    <property type="component" value="Chromosome A10"/>
</dbReference>